<dbReference type="InterPro" id="IPR048458">
    <property type="entry name" value="MalQ_N"/>
</dbReference>
<protein>
    <recommendedName>
        <fullName evidence="4 10">4-alpha-glucanotransferase</fullName>
        <ecNumber evidence="3 10">2.4.1.25</ecNumber>
    </recommendedName>
    <alternativeName>
        <fullName evidence="8 10">Amylomaltase</fullName>
    </alternativeName>
    <alternativeName>
        <fullName evidence="9 10">Disproportionating enzyme</fullName>
    </alternativeName>
</protein>
<keyword evidence="6 10" id="KW-0808">Transferase</keyword>
<evidence type="ECO:0000256" key="3">
    <source>
        <dbReference type="ARBA" id="ARBA00012560"/>
    </source>
</evidence>
<feature type="domain" description="MalQ N-terminal beta-sandwich" evidence="11">
    <location>
        <begin position="76"/>
        <end position="173"/>
    </location>
</feature>
<dbReference type="PANTHER" id="PTHR32438:SF5">
    <property type="entry name" value="4-ALPHA-GLUCANOTRANSFERASE DPE1, CHLOROPLASTIC_AMYLOPLASTIC"/>
    <property type="match status" value="1"/>
</dbReference>
<evidence type="ECO:0000259" key="11">
    <source>
        <dbReference type="Pfam" id="PF21226"/>
    </source>
</evidence>
<evidence type="ECO:0000256" key="1">
    <source>
        <dbReference type="ARBA" id="ARBA00000439"/>
    </source>
</evidence>
<comment type="caution">
    <text evidence="12">The sequence shown here is derived from an EMBL/GenBank/DDBJ whole genome shotgun (WGS) entry which is preliminary data.</text>
</comment>
<evidence type="ECO:0000256" key="2">
    <source>
        <dbReference type="ARBA" id="ARBA00005684"/>
    </source>
</evidence>
<name>A0A7C3SJL6_9BACT</name>
<dbReference type="GO" id="GO:0004134">
    <property type="term" value="F:4-alpha-glucanotransferase activity"/>
    <property type="evidence" value="ECO:0007669"/>
    <property type="project" value="UniProtKB-EC"/>
</dbReference>
<evidence type="ECO:0000256" key="8">
    <source>
        <dbReference type="ARBA" id="ARBA00031423"/>
    </source>
</evidence>
<gene>
    <name evidence="12" type="primary">malQ</name>
    <name evidence="12" type="ORF">ENV62_06355</name>
</gene>
<evidence type="ECO:0000256" key="10">
    <source>
        <dbReference type="RuleBase" id="RU361207"/>
    </source>
</evidence>
<dbReference type="Pfam" id="PF02446">
    <property type="entry name" value="Glyco_hydro_77"/>
    <property type="match status" value="1"/>
</dbReference>
<dbReference type="InterPro" id="IPR003385">
    <property type="entry name" value="Glyco_hydro_77"/>
</dbReference>
<dbReference type="InterPro" id="IPR017853">
    <property type="entry name" value="GH"/>
</dbReference>
<accession>A0A7C3SJL6</accession>
<sequence length="741" mass="83514">MADKIAARQIATLGRLCGILPGFQDNLGRRHRTSLATYQALLSAMGVPWDNPEVRRMEIERRQVEGFDRLLQPVTAAFSADSIAVRIKSANPPPLPELKARVELTSEGGQSLEGECLLNHPLRPQFYPVSRGFRVLMQLRLPQELEPGYYDLKVRIHSDTGEEADATRLIVSPAVAYQPPHLAGGRRLWGFNLPLYALTSAHNWGIGDFTDLEEVIRWAGKLGAAFVGVNPLHAPPPLAQESVSPYSPTSRQFLNFLYLNLEQVPELEESLEAQALLASPGFQAAKERVRATPLVAYAEIFRLKRQILEVLFGTFCAKHGAEKPCTVRGQEFVRFIREAGEPLQKFAEFSALAEYWEESDWRRWPPEFHHPDGEAVASFAQEHRRELLFHQYVQWLADRHLHGAKEQANSSGLSFTLYQDLALGTVPGGFETWVYPGLFAQGASVGAPPDAFNPKGQDWGLPPMIPERLKELRFQPFINLLRANLPVDGMLRLDHVMALFRLFWIPHTGQKAAGAYVRYPAQELLAILTLESQRRRTMIIGEDLGTVAPGIRRELKKRGIFSYRVFYFERDQDGKFRAPGDYPRQAVAAVTTHDLPTLAGFWEGRDIQVKKALHLYPQEELAEKDARERELDRRNLLEALARTGLLSQDLLAQELSGQSCPEEVRLGVLEYLGQSAAALVEIRLEDVFGVTEQQNLPGTTTEYPNWKLKLPLSLIQMREAPQPQLLAERMSRCGRRLGPPK</sequence>
<dbReference type="AlphaFoldDB" id="A0A7C3SJL6"/>
<evidence type="ECO:0000256" key="6">
    <source>
        <dbReference type="ARBA" id="ARBA00022679"/>
    </source>
</evidence>
<dbReference type="GO" id="GO:0005975">
    <property type="term" value="P:carbohydrate metabolic process"/>
    <property type="evidence" value="ECO:0007669"/>
    <property type="project" value="InterPro"/>
</dbReference>
<organism evidence="12">
    <name type="scientific">Desulfobacca acetoxidans</name>
    <dbReference type="NCBI Taxonomy" id="60893"/>
    <lineage>
        <taxon>Bacteria</taxon>
        <taxon>Pseudomonadati</taxon>
        <taxon>Thermodesulfobacteriota</taxon>
        <taxon>Desulfobaccia</taxon>
        <taxon>Desulfobaccales</taxon>
        <taxon>Desulfobaccaceae</taxon>
        <taxon>Desulfobacca</taxon>
    </lineage>
</organism>
<comment type="catalytic activity">
    <reaction evidence="1 10">
        <text>Transfers a segment of a (1-&gt;4)-alpha-D-glucan to a new position in an acceptor, which may be glucose or a (1-&gt;4)-alpha-D-glucan.</text>
        <dbReference type="EC" id="2.4.1.25"/>
    </reaction>
</comment>
<dbReference type="EMBL" id="DTHB01000043">
    <property type="protein sequence ID" value="HGB14839.1"/>
    <property type="molecule type" value="Genomic_DNA"/>
</dbReference>
<evidence type="ECO:0000313" key="12">
    <source>
        <dbReference type="EMBL" id="HGB14839.1"/>
    </source>
</evidence>
<evidence type="ECO:0000256" key="5">
    <source>
        <dbReference type="ARBA" id="ARBA00022676"/>
    </source>
</evidence>
<dbReference type="Gene3D" id="3.20.20.80">
    <property type="entry name" value="Glycosidases"/>
    <property type="match status" value="1"/>
</dbReference>
<dbReference type="Pfam" id="PF21226">
    <property type="entry name" value="MalQ_N"/>
    <property type="match status" value="1"/>
</dbReference>
<evidence type="ECO:0000256" key="9">
    <source>
        <dbReference type="ARBA" id="ARBA00031501"/>
    </source>
</evidence>
<evidence type="ECO:0000256" key="7">
    <source>
        <dbReference type="ARBA" id="ARBA00023277"/>
    </source>
</evidence>
<dbReference type="SUPFAM" id="SSF51445">
    <property type="entry name" value="(Trans)glycosidases"/>
    <property type="match status" value="1"/>
</dbReference>
<proteinExistence type="inferred from homology"/>
<comment type="similarity">
    <text evidence="2 10">Belongs to the disproportionating enzyme family.</text>
</comment>
<keyword evidence="5 10" id="KW-0328">Glycosyltransferase</keyword>
<reference evidence="12" key="1">
    <citation type="journal article" date="2020" name="mSystems">
        <title>Genome- and Community-Level Interaction Insights into Carbon Utilization and Element Cycling Functions of Hydrothermarchaeota in Hydrothermal Sediment.</title>
        <authorList>
            <person name="Zhou Z."/>
            <person name="Liu Y."/>
            <person name="Xu W."/>
            <person name="Pan J."/>
            <person name="Luo Z.H."/>
            <person name="Li M."/>
        </authorList>
    </citation>
    <scope>NUCLEOTIDE SEQUENCE [LARGE SCALE GENOMIC DNA]</scope>
    <source>
        <strain evidence="12">SpSt-776</strain>
    </source>
</reference>
<dbReference type="PANTHER" id="PTHR32438">
    <property type="entry name" value="4-ALPHA-GLUCANOTRANSFERASE DPE1, CHLOROPLASTIC/AMYLOPLASTIC"/>
    <property type="match status" value="1"/>
</dbReference>
<keyword evidence="7 10" id="KW-0119">Carbohydrate metabolism</keyword>
<dbReference type="EC" id="2.4.1.25" evidence="3 10"/>
<dbReference type="NCBIfam" id="TIGR00217">
    <property type="entry name" value="malQ"/>
    <property type="match status" value="1"/>
</dbReference>
<evidence type="ECO:0000256" key="4">
    <source>
        <dbReference type="ARBA" id="ARBA00020295"/>
    </source>
</evidence>